<feature type="chain" id="PRO_5040340010" description="Transmembrane protein" evidence="1">
    <location>
        <begin position="20"/>
        <end position="94"/>
    </location>
</feature>
<dbReference type="AlphaFoldDB" id="A0A9Q0UD52"/>
<reference evidence="2" key="1">
    <citation type="submission" date="2022-11" db="EMBL/GenBank/DDBJ databases">
        <authorList>
            <person name="Hyden B.L."/>
            <person name="Feng K."/>
            <person name="Yates T."/>
            <person name="Jawdy S."/>
            <person name="Smart L.B."/>
            <person name="Muchero W."/>
        </authorList>
    </citation>
    <scope>NUCLEOTIDE SEQUENCE</scope>
    <source>
        <tissue evidence="2">Shoot tip</tissue>
    </source>
</reference>
<keyword evidence="1" id="KW-0732">Signal</keyword>
<sequence length="94" mass="10118">MGWLVVCVWKGRWLDFVLLMSCQIMSGRKYNGGGVMAGGGGGGGRGWWMVVAKEKNNGNGVLQSKGLCVKAYRFGVVFRSNRGSYGINSFNCSG</sequence>
<feature type="signal peptide" evidence="1">
    <location>
        <begin position="1"/>
        <end position="19"/>
    </location>
</feature>
<name>A0A9Q0UD52_9ROSI</name>
<comment type="caution">
    <text evidence="2">The sequence shown here is derived from an EMBL/GenBank/DDBJ whole genome shotgun (WGS) entry which is preliminary data.</text>
</comment>
<organism evidence="2 3">
    <name type="scientific">Salix koriyanagi</name>
    <dbReference type="NCBI Taxonomy" id="2511006"/>
    <lineage>
        <taxon>Eukaryota</taxon>
        <taxon>Viridiplantae</taxon>
        <taxon>Streptophyta</taxon>
        <taxon>Embryophyta</taxon>
        <taxon>Tracheophyta</taxon>
        <taxon>Spermatophyta</taxon>
        <taxon>Magnoliopsida</taxon>
        <taxon>eudicotyledons</taxon>
        <taxon>Gunneridae</taxon>
        <taxon>Pentapetalae</taxon>
        <taxon>rosids</taxon>
        <taxon>fabids</taxon>
        <taxon>Malpighiales</taxon>
        <taxon>Salicaceae</taxon>
        <taxon>Saliceae</taxon>
        <taxon>Salix</taxon>
    </lineage>
</organism>
<protein>
    <recommendedName>
        <fullName evidence="4">Transmembrane protein</fullName>
    </recommendedName>
</protein>
<dbReference type="EMBL" id="JAPFFM010000012">
    <property type="protein sequence ID" value="KAJ6727757.1"/>
    <property type="molecule type" value="Genomic_DNA"/>
</dbReference>
<reference evidence="2" key="2">
    <citation type="journal article" date="2023" name="Int. J. Mol. Sci.">
        <title>De Novo Assembly and Annotation of 11 Diverse Shrub Willow (Salix) Genomes Reveals Novel Gene Organization in Sex-Linked Regions.</title>
        <authorList>
            <person name="Hyden B."/>
            <person name="Feng K."/>
            <person name="Yates T.B."/>
            <person name="Jawdy S."/>
            <person name="Cereghino C."/>
            <person name="Smart L.B."/>
            <person name="Muchero W."/>
        </authorList>
    </citation>
    <scope>NUCLEOTIDE SEQUENCE</scope>
    <source>
        <tissue evidence="2">Shoot tip</tissue>
    </source>
</reference>
<evidence type="ECO:0000313" key="3">
    <source>
        <dbReference type="Proteomes" id="UP001151752"/>
    </source>
</evidence>
<evidence type="ECO:0008006" key="4">
    <source>
        <dbReference type="Google" id="ProtNLM"/>
    </source>
</evidence>
<dbReference type="Proteomes" id="UP001151752">
    <property type="component" value="Chromosome 11"/>
</dbReference>
<evidence type="ECO:0000313" key="2">
    <source>
        <dbReference type="EMBL" id="KAJ6727757.1"/>
    </source>
</evidence>
<gene>
    <name evidence="2" type="ORF">OIU74_005917</name>
</gene>
<evidence type="ECO:0000256" key="1">
    <source>
        <dbReference type="SAM" id="SignalP"/>
    </source>
</evidence>
<accession>A0A9Q0UD52</accession>
<proteinExistence type="predicted"/>
<keyword evidence="3" id="KW-1185">Reference proteome</keyword>